<comment type="caution">
    <text evidence="1">The sequence shown here is derived from an EMBL/GenBank/DDBJ whole genome shotgun (WGS) entry which is preliminary data.</text>
</comment>
<gene>
    <name evidence="1" type="ORF">I3679_001260</name>
</gene>
<evidence type="ECO:0000313" key="1">
    <source>
        <dbReference type="EMBL" id="MEY2343537.1"/>
    </source>
</evidence>
<proteinExistence type="predicted"/>
<sequence length="29" mass="3249">MEDALYLFAGRVSDVADYLGIPRKNSIYA</sequence>
<protein>
    <submittedName>
        <fullName evidence="1">Uncharacterized protein</fullName>
    </submittedName>
</protein>
<accession>A0ABD5LQL1</accession>
<dbReference type="EMBL" id="JADQCH020000001">
    <property type="protein sequence ID" value="MEY2343537.1"/>
    <property type="molecule type" value="Genomic_DNA"/>
</dbReference>
<name>A0ABD5LQL1_PROMI</name>
<dbReference type="AlphaFoldDB" id="A0ABD5LQL1"/>
<organism evidence="1">
    <name type="scientific">Proteus mirabilis</name>
    <dbReference type="NCBI Taxonomy" id="584"/>
    <lineage>
        <taxon>Bacteria</taxon>
        <taxon>Pseudomonadati</taxon>
        <taxon>Pseudomonadota</taxon>
        <taxon>Gammaproteobacteria</taxon>
        <taxon>Enterobacterales</taxon>
        <taxon>Morganellaceae</taxon>
        <taxon>Proteus</taxon>
    </lineage>
</organism>
<reference evidence="1" key="1">
    <citation type="submission" date="2021-05" db="EMBL/GenBank/DDBJ databases">
        <title>First report of NDM-5 and VEB-6 producing Proteus mirabilis isolated from blood of a sepsis patient in Kolkata, India.</title>
        <authorList>
            <person name="Halder G."/>
            <person name="Chaudhuri B."/>
            <person name="Dutta S."/>
        </authorList>
    </citation>
    <scope>NUCLEOTIDE SEQUENCE [LARGE SCALE GENOMIC DNA]</scope>
    <source>
        <strain evidence="1">7049</strain>
    </source>
</reference>